<dbReference type="Pfam" id="PF00782">
    <property type="entry name" value="DSPc"/>
    <property type="match status" value="1"/>
</dbReference>
<dbReference type="GO" id="GO:0033550">
    <property type="term" value="F:MAP kinase tyrosine phosphatase activity"/>
    <property type="evidence" value="ECO:0007669"/>
    <property type="project" value="TreeGrafter"/>
</dbReference>
<feature type="compositionally biased region" description="Low complexity" evidence="5">
    <location>
        <begin position="422"/>
        <end position="469"/>
    </location>
</feature>
<organism evidence="9">
    <name type="scientific">Amphimedon queenslandica</name>
    <name type="common">Sponge</name>
    <dbReference type="NCBI Taxonomy" id="400682"/>
    <lineage>
        <taxon>Eukaryota</taxon>
        <taxon>Metazoa</taxon>
        <taxon>Porifera</taxon>
        <taxon>Demospongiae</taxon>
        <taxon>Heteroscleromorpha</taxon>
        <taxon>Haplosclerida</taxon>
        <taxon>Niphatidae</taxon>
        <taxon>Amphimedon</taxon>
    </lineage>
</organism>
<dbReference type="InterPro" id="IPR020422">
    <property type="entry name" value="TYR_PHOSPHATASE_DUAL_dom"/>
</dbReference>
<proteinExistence type="inferred from homology"/>
<gene>
    <name evidence="9" type="primary">100632730</name>
</gene>
<dbReference type="PROSITE" id="PS50056">
    <property type="entry name" value="TYR_PHOSPHATASE_2"/>
    <property type="match status" value="1"/>
</dbReference>
<feature type="domain" description="Tyrosine specific protein phosphatases" evidence="7">
    <location>
        <begin position="237"/>
        <end position="297"/>
    </location>
</feature>
<dbReference type="SMART" id="SM00195">
    <property type="entry name" value="DSPc"/>
    <property type="match status" value="1"/>
</dbReference>
<reference evidence="9" key="2">
    <citation type="submission" date="2017-05" db="UniProtKB">
        <authorList>
            <consortium name="EnsemblMetazoa"/>
        </authorList>
    </citation>
    <scope>IDENTIFICATION</scope>
</reference>
<evidence type="ECO:0000313" key="9">
    <source>
        <dbReference type="EnsemblMetazoa" id="Aqu2.1.44004_001"/>
    </source>
</evidence>
<dbReference type="CDD" id="cd01446">
    <property type="entry name" value="DSP_MapKP"/>
    <property type="match status" value="1"/>
</dbReference>
<dbReference type="EC" id="3.1.3.48" evidence="2"/>
<dbReference type="OrthoDB" id="165342at2759"/>
<dbReference type="SUPFAM" id="SSF52821">
    <property type="entry name" value="Rhodanese/Cell cycle control phosphatase"/>
    <property type="match status" value="1"/>
</dbReference>
<keyword evidence="10" id="KW-1185">Reference proteome</keyword>
<feature type="compositionally biased region" description="Low complexity" evidence="5">
    <location>
        <begin position="374"/>
        <end position="388"/>
    </location>
</feature>
<dbReference type="Pfam" id="PF00581">
    <property type="entry name" value="Rhodanese"/>
    <property type="match status" value="1"/>
</dbReference>
<dbReference type="PANTHER" id="PTHR10159:SF528">
    <property type="entry name" value="PUCKERED, ISOFORM A"/>
    <property type="match status" value="1"/>
</dbReference>
<protein>
    <recommendedName>
        <fullName evidence="2">protein-tyrosine-phosphatase</fullName>
        <ecNumber evidence="2">3.1.3.48</ecNumber>
    </recommendedName>
</protein>
<feature type="region of interest" description="Disordered" evidence="5">
    <location>
        <begin position="347"/>
        <end position="528"/>
    </location>
</feature>
<accession>A0A1X7VVV2</accession>
<dbReference type="GO" id="GO:0008330">
    <property type="term" value="F:protein tyrosine/threonine phosphatase activity"/>
    <property type="evidence" value="ECO:0007669"/>
    <property type="project" value="TreeGrafter"/>
</dbReference>
<evidence type="ECO:0000256" key="4">
    <source>
        <dbReference type="ARBA" id="ARBA00022912"/>
    </source>
</evidence>
<evidence type="ECO:0000256" key="3">
    <source>
        <dbReference type="ARBA" id="ARBA00022801"/>
    </source>
</evidence>
<reference evidence="10" key="1">
    <citation type="journal article" date="2010" name="Nature">
        <title>The Amphimedon queenslandica genome and the evolution of animal complexity.</title>
        <authorList>
            <person name="Srivastava M."/>
            <person name="Simakov O."/>
            <person name="Chapman J."/>
            <person name="Fahey B."/>
            <person name="Gauthier M.E."/>
            <person name="Mitros T."/>
            <person name="Richards G.S."/>
            <person name="Conaco C."/>
            <person name="Dacre M."/>
            <person name="Hellsten U."/>
            <person name="Larroux C."/>
            <person name="Putnam N.H."/>
            <person name="Stanke M."/>
            <person name="Adamska M."/>
            <person name="Darling A."/>
            <person name="Degnan S.M."/>
            <person name="Oakley T.H."/>
            <person name="Plachetzki D.C."/>
            <person name="Zhai Y."/>
            <person name="Adamski M."/>
            <person name="Calcino A."/>
            <person name="Cummins S.F."/>
            <person name="Goodstein D.M."/>
            <person name="Harris C."/>
            <person name="Jackson D.J."/>
            <person name="Leys S.P."/>
            <person name="Shu S."/>
            <person name="Woodcroft B.J."/>
            <person name="Vervoort M."/>
            <person name="Kosik K.S."/>
            <person name="Manning G."/>
            <person name="Degnan B.M."/>
            <person name="Rokhsar D.S."/>
        </authorList>
    </citation>
    <scope>NUCLEOTIDE SEQUENCE [LARGE SCALE GENOMIC DNA]</scope>
</reference>
<evidence type="ECO:0000313" key="10">
    <source>
        <dbReference type="Proteomes" id="UP000007879"/>
    </source>
</evidence>
<keyword evidence="4" id="KW-0904">Protein phosphatase</keyword>
<dbReference type="Proteomes" id="UP000007879">
    <property type="component" value="Unassembled WGS sequence"/>
</dbReference>
<dbReference type="GO" id="GO:0017017">
    <property type="term" value="F:MAP kinase tyrosine/serine/threonine phosphatase activity"/>
    <property type="evidence" value="ECO:0007669"/>
    <property type="project" value="InterPro"/>
</dbReference>
<dbReference type="PANTHER" id="PTHR10159">
    <property type="entry name" value="DUAL SPECIFICITY PROTEIN PHOSPHATASE"/>
    <property type="match status" value="1"/>
</dbReference>
<dbReference type="eggNOG" id="KOG1716">
    <property type="taxonomic scope" value="Eukaryota"/>
</dbReference>
<dbReference type="Gene3D" id="3.90.190.10">
    <property type="entry name" value="Protein tyrosine phosphatase superfamily"/>
    <property type="match status" value="1"/>
</dbReference>
<dbReference type="Gene3D" id="3.40.250.10">
    <property type="entry name" value="Rhodanese-like domain"/>
    <property type="match status" value="1"/>
</dbReference>
<sequence length="528" mass="57695">MMACKDYSNVALIEPHQLARNLHSREDYVLLDCRPVLAYNNCHISGAVNVNFTGLMKKRFIAGKIGLADLVTTEEGRERFRKSVSSPTVVYDEDTKDVKLLGSSTSISLVLAALTTMGRNMFVLQGGLNAFGPLHPSLCEMAVPVPHFRNSLPPPPRASTPGMRDQALDWHTAPPVNVLSFLVLGSEKDARSKLVFDWFNITYVLNVTPTCPNNFEGAGVVYKRIPVSDTGTQKLSNKFTEAFEYIEEIRKKNGVVLIHCMAGISRSVTLTIAYLMAHFGMSMQDAYQFVKDKRPAISPNLNFMGQLVEFERELQKNPSPTTLDIKLFGPSEEQRKKSVKLMETIIRTNSFTNLPPPGESSPRSKEEGGNTENSATTAGPTPSTSQTPFVLKPLSSSKSKRTKKYRESLEVQQEVAESVAQSSGRSNNNNTVTNSNGDTVTSNSVPAPTSDLSSNISSLHISSNQHSSSHPFPSNKEDTTSASTGGLPTKGELTVKGEKASLHERSVTPPNRCSPEKMEDKSPSPVVS</sequence>
<keyword evidence="3" id="KW-0378">Hydrolase</keyword>
<feature type="compositionally biased region" description="Basic and acidic residues" evidence="5">
    <location>
        <begin position="493"/>
        <end position="506"/>
    </location>
</feature>
<dbReference type="SUPFAM" id="SSF52799">
    <property type="entry name" value="(Phosphotyrosine protein) phosphatases II"/>
    <property type="match status" value="1"/>
</dbReference>
<dbReference type="InterPro" id="IPR008343">
    <property type="entry name" value="MKP"/>
</dbReference>
<evidence type="ECO:0000256" key="2">
    <source>
        <dbReference type="ARBA" id="ARBA00013064"/>
    </source>
</evidence>
<evidence type="ECO:0000256" key="1">
    <source>
        <dbReference type="ARBA" id="ARBA00008601"/>
    </source>
</evidence>
<dbReference type="SMART" id="SM00450">
    <property type="entry name" value="RHOD"/>
    <property type="match status" value="1"/>
</dbReference>
<dbReference type="EnsemblMetazoa" id="Aqu2.1.44004_001">
    <property type="protein sequence ID" value="Aqu2.1.44004_001"/>
    <property type="gene ID" value="Aqu2.1.44004"/>
</dbReference>
<comment type="similarity">
    <text evidence="1">Belongs to the protein-tyrosine phosphatase family. Non-receptor class dual specificity subfamily.</text>
</comment>
<evidence type="ECO:0000256" key="5">
    <source>
        <dbReference type="SAM" id="MobiDB-lite"/>
    </source>
</evidence>
<evidence type="ECO:0000259" key="8">
    <source>
        <dbReference type="PROSITE" id="PS50206"/>
    </source>
</evidence>
<evidence type="ECO:0000259" key="7">
    <source>
        <dbReference type="PROSITE" id="PS50056"/>
    </source>
</evidence>
<dbReference type="STRING" id="400682.A0A1X7VVV2"/>
<dbReference type="InterPro" id="IPR000387">
    <property type="entry name" value="Tyr_Pase_dom"/>
</dbReference>
<dbReference type="KEGG" id="aqu:100632730"/>
<dbReference type="EnsemblMetazoa" id="XM_011411830.2">
    <property type="protein sequence ID" value="XP_011410132.1"/>
    <property type="gene ID" value="LOC100632730"/>
</dbReference>
<dbReference type="InterPro" id="IPR000340">
    <property type="entry name" value="Dual-sp_phosphatase_cat-dom"/>
</dbReference>
<dbReference type="GO" id="GO:0043409">
    <property type="term" value="P:negative regulation of MAPK cascade"/>
    <property type="evidence" value="ECO:0007669"/>
    <property type="project" value="TreeGrafter"/>
</dbReference>
<evidence type="ECO:0000259" key="6">
    <source>
        <dbReference type="PROSITE" id="PS50054"/>
    </source>
</evidence>
<dbReference type="FunCoup" id="A0A1X7VVV2">
    <property type="interactions" value="32"/>
</dbReference>
<dbReference type="PRINTS" id="PR01764">
    <property type="entry name" value="MAPKPHPHTASE"/>
</dbReference>
<dbReference type="GO" id="GO:0005829">
    <property type="term" value="C:cytosol"/>
    <property type="evidence" value="ECO:0007669"/>
    <property type="project" value="TreeGrafter"/>
</dbReference>
<dbReference type="PROSITE" id="PS50054">
    <property type="entry name" value="TYR_PHOSPHATASE_DUAL"/>
    <property type="match status" value="1"/>
</dbReference>
<feature type="domain" description="Rhodanese" evidence="8">
    <location>
        <begin position="24"/>
        <end position="140"/>
    </location>
</feature>
<dbReference type="InterPro" id="IPR029021">
    <property type="entry name" value="Prot-tyrosine_phosphatase-like"/>
</dbReference>
<dbReference type="InterPro" id="IPR036873">
    <property type="entry name" value="Rhodanese-like_dom_sf"/>
</dbReference>
<dbReference type="InterPro" id="IPR001763">
    <property type="entry name" value="Rhodanese-like_dom"/>
</dbReference>
<dbReference type="AlphaFoldDB" id="A0A1X7VVV2"/>
<dbReference type="InParanoid" id="A0A1X7VVV2"/>
<feature type="domain" description="Tyrosine-protein phosphatase" evidence="6">
    <location>
        <begin position="174"/>
        <end position="316"/>
    </location>
</feature>
<dbReference type="PROSITE" id="PS50206">
    <property type="entry name" value="RHODANESE_3"/>
    <property type="match status" value="1"/>
</dbReference>
<name>A0A1X7VVV2_AMPQE</name>